<dbReference type="InterPro" id="IPR003141">
    <property type="entry name" value="Pol/His_phosphatase_N"/>
</dbReference>
<proteinExistence type="predicted"/>
<dbReference type="Proteomes" id="UP000317316">
    <property type="component" value="Unassembled WGS sequence"/>
</dbReference>
<comment type="caution">
    <text evidence="2">The sequence shown here is derived from an EMBL/GenBank/DDBJ whole genome shotgun (WGS) entry which is preliminary data.</text>
</comment>
<dbReference type="GO" id="GO:0004534">
    <property type="term" value="F:5'-3' RNA exonuclease activity"/>
    <property type="evidence" value="ECO:0007669"/>
    <property type="project" value="TreeGrafter"/>
</dbReference>
<dbReference type="InterPro" id="IPR052018">
    <property type="entry name" value="PHP_domain"/>
</dbReference>
<dbReference type="SMART" id="SM00481">
    <property type="entry name" value="POLIIIAc"/>
    <property type="match status" value="1"/>
</dbReference>
<feature type="domain" description="Polymerase/histidinol phosphatase N-terminal" evidence="1">
    <location>
        <begin position="3"/>
        <end position="68"/>
    </location>
</feature>
<evidence type="ECO:0000313" key="2">
    <source>
        <dbReference type="EMBL" id="TQR13163.1"/>
    </source>
</evidence>
<dbReference type="PANTHER" id="PTHR42924:SF3">
    <property type="entry name" value="POLYMERASE_HISTIDINOL PHOSPHATASE N-TERMINAL DOMAIN-CONTAINING PROTEIN"/>
    <property type="match status" value="1"/>
</dbReference>
<dbReference type="EMBL" id="VDGH01000006">
    <property type="protein sequence ID" value="TQR13163.1"/>
    <property type="molecule type" value="Genomic_DNA"/>
</dbReference>
<evidence type="ECO:0000259" key="1">
    <source>
        <dbReference type="SMART" id="SM00481"/>
    </source>
</evidence>
<dbReference type="GO" id="GO:0035312">
    <property type="term" value="F:5'-3' DNA exonuclease activity"/>
    <property type="evidence" value="ECO:0007669"/>
    <property type="project" value="TreeGrafter"/>
</dbReference>
<dbReference type="AlphaFoldDB" id="A0A544T6T4"/>
<keyword evidence="3" id="KW-1185">Reference proteome</keyword>
<dbReference type="Gene3D" id="3.20.20.140">
    <property type="entry name" value="Metal-dependent hydrolases"/>
    <property type="match status" value="1"/>
</dbReference>
<dbReference type="SUPFAM" id="SSF89550">
    <property type="entry name" value="PHP domain-like"/>
    <property type="match status" value="1"/>
</dbReference>
<organism evidence="2 3">
    <name type="scientific">Psychrobacillus lasiicapitis</name>
    <dbReference type="NCBI Taxonomy" id="1636719"/>
    <lineage>
        <taxon>Bacteria</taxon>
        <taxon>Bacillati</taxon>
        <taxon>Bacillota</taxon>
        <taxon>Bacilli</taxon>
        <taxon>Bacillales</taxon>
        <taxon>Bacillaceae</taxon>
        <taxon>Psychrobacillus</taxon>
    </lineage>
</organism>
<dbReference type="CDD" id="cd07438">
    <property type="entry name" value="PHP_HisPPase_AMP"/>
    <property type="match status" value="1"/>
</dbReference>
<dbReference type="Gene3D" id="1.10.150.650">
    <property type="match status" value="1"/>
</dbReference>
<protein>
    <submittedName>
        <fullName evidence="2">PHP domain-containing protein</fullName>
    </submittedName>
</protein>
<dbReference type="PANTHER" id="PTHR42924">
    <property type="entry name" value="EXONUCLEASE"/>
    <property type="match status" value="1"/>
</dbReference>
<dbReference type="OrthoDB" id="9804333at2"/>
<dbReference type="Pfam" id="PF02811">
    <property type="entry name" value="PHP"/>
    <property type="match status" value="1"/>
</dbReference>
<dbReference type="InterPro" id="IPR016195">
    <property type="entry name" value="Pol/histidinol_Pase-like"/>
</dbReference>
<name>A0A544T6T4_9BACI</name>
<gene>
    <name evidence="2" type="ORF">FG382_11600</name>
</gene>
<evidence type="ECO:0000313" key="3">
    <source>
        <dbReference type="Proteomes" id="UP000317316"/>
    </source>
</evidence>
<sequence length="270" mass="29961">MKADLHVHSSFSDGSEAVETVLKLAKERDVTQISFVDHDTVKGLSKVCMLGEKYQIEVIPGIEISAYDFKRDRKVHILGYNYDPEAVHIRAICDDLLKRRQTHSLWQIKQIQKAGYKLDVEKIIETAKPSETIYKQHIMRHLTEADYTSLSYKQLYKSLFKGVGVASGDIVYIDAVDAVKAIVADGGLAVVAHPGQLDSYDLIPELIPYGLGGIERNHPDHTASDYQKVEALAKRYGLVMTGGTDFHGAYGAPIPLGEITSPSSLLKSYK</sequence>
<dbReference type="RefSeq" id="WP_142539044.1">
    <property type="nucleotide sequence ID" value="NZ_BMIE01000004.1"/>
</dbReference>
<accession>A0A544T6T4</accession>
<dbReference type="InterPro" id="IPR004013">
    <property type="entry name" value="PHP_dom"/>
</dbReference>
<reference evidence="2 3" key="1">
    <citation type="submission" date="2019-05" db="EMBL/GenBank/DDBJ databases">
        <title>Psychrobacillus vulpis sp. nov., a new species isolated from feces of a red fox that inhabits in The Tablas de Daimiel Natural Park, Albacete, Spain.</title>
        <authorList>
            <person name="Rodriguez M."/>
            <person name="Reina J.C."/>
            <person name="Bejar V."/>
            <person name="Llamas I."/>
        </authorList>
    </citation>
    <scope>NUCLEOTIDE SEQUENCE [LARGE SCALE GENOMIC DNA]</scope>
    <source>
        <strain evidence="2 3">NEAU-3TGS17</strain>
    </source>
</reference>